<accession>A0A174K6Z3</accession>
<dbReference type="SMART" id="SM01217">
    <property type="entry name" value="Fn3_like"/>
    <property type="match status" value="1"/>
</dbReference>
<dbReference type="PRINTS" id="PR00133">
    <property type="entry name" value="GLHYDRLASE3"/>
</dbReference>
<dbReference type="InterPro" id="IPR050288">
    <property type="entry name" value="Cellulose_deg_GH3"/>
</dbReference>
<dbReference type="GO" id="GO:0005975">
    <property type="term" value="P:carbohydrate metabolic process"/>
    <property type="evidence" value="ECO:0007669"/>
    <property type="project" value="InterPro"/>
</dbReference>
<dbReference type="InterPro" id="IPR001764">
    <property type="entry name" value="Glyco_hydro_3_N"/>
</dbReference>
<dbReference type="Pfam" id="PF01915">
    <property type="entry name" value="Glyco_hydro_3_C"/>
    <property type="match status" value="1"/>
</dbReference>
<dbReference type="GO" id="GO:0008422">
    <property type="term" value="F:beta-glucosidase activity"/>
    <property type="evidence" value="ECO:0007669"/>
    <property type="project" value="UniProtKB-EC"/>
</dbReference>
<dbReference type="PANTHER" id="PTHR42715">
    <property type="entry name" value="BETA-GLUCOSIDASE"/>
    <property type="match status" value="1"/>
</dbReference>
<organism evidence="4 5">
    <name type="scientific">Fusicatenibacter saccharivorans</name>
    <dbReference type="NCBI Taxonomy" id="1150298"/>
    <lineage>
        <taxon>Bacteria</taxon>
        <taxon>Bacillati</taxon>
        <taxon>Bacillota</taxon>
        <taxon>Clostridia</taxon>
        <taxon>Lachnospirales</taxon>
        <taxon>Lachnospiraceae</taxon>
        <taxon>Fusicatenibacter</taxon>
    </lineage>
</organism>
<dbReference type="EMBL" id="CZAL01000005">
    <property type="protein sequence ID" value="CUP06591.1"/>
    <property type="molecule type" value="Genomic_DNA"/>
</dbReference>
<dbReference type="InterPro" id="IPR002772">
    <property type="entry name" value="Glyco_hydro_3_C"/>
</dbReference>
<dbReference type="InterPro" id="IPR013783">
    <property type="entry name" value="Ig-like_fold"/>
</dbReference>
<name>A0A174K6Z3_9FIRM</name>
<keyword evidence="2 4" id="KW-0378">Hydrolase</keyword>
<gene>
    <name evidence="4" type="primary">bglX_2</name>
    <name evidence="4" type="ORF">ERS852498_01164</name>
</gene>
<dbReference type="Pfam" id="PF00933">
    <property type="entry name" value="Glyco_hydro_3"/>
    <property type="match status" value="1"/>
</dbReference>
<dbReference type="SUPFAM" id="SSF51445">
    <property type="entry name" value="(Trans)glycosidases"/>
    <property type="match status" value="1"/>
</dbReference>
<proteinExistence type="inferred from homology"/>
<dbReference type="Gene3D" id="3.20.20.300">
    <property type="entry name" value="Glycoside hydrolase, family 3, N-terminal domain"/>
    <property type="match status" value="1"/>
</dbReference>
<dbReference type="SUPFAM" id="SSF52279">
    <property type="entry name" value="Beta-D-glucan exohydrolase, C-terminal domain"/>
    <property type="match status" value="1"/>
</dbReference>
<evidence type="ECO:0000313" key="4">
    <source>
        <dbReference type="EMBL" id="CUP06591.1"/>
    </source>
</evidence>
<dbReference type="InterPro" id="IPR017853">
    <property type="entry name" value="GH"/>
</dbReference>
<dbReference type="Gene3D" id="2.60.40.10">
    <property type="entry name" value="Immunoglobulins"/>
    <property type="match status" value="1"/>
</dbReference>
<sequence>MTGFMLYQKLNGKWRDDKMSDKYQNTELIPEERAAYLLEELSLDEKVAQLNCVFPFDKASYDFAGINEQTKHGIGQVSTLEMRRMESLDEVVRWQRKVQRIVMENSPHRIPAIFHMEGLCGAFIQDSTSFPSGIGRGAGWNPKLEEKIAEIVSRQEAACGITHVFAPVLDISRDSRMGRQGETYGEDPVLTASLGSAYTKGCQKYETAGRRTESVAKHFLAFHNSAAGIHGANSDTPERLLEEIYGKPFQAAITEAGLRGIMPCYCLINGEPASASHHLLTELLREEMGFDGLCVSDYGAINNAFMFQGIGETKEETGLLCLEAGMDMELPSVEGYGEAFKNLFASGRADMDILDRAVKRVLTAKFRMGLFEHPFALEGEELRRVFMNKKDKEISLQSAKESMVLIKNNGVLPIQKSVKKIALIGPHADSPRKFFGGYTHMCMMESTYAIANSIAGVSGSENVDNKEIVTVPGTNIQSDETPEFDVILKRQKPDCRSILEELKAQMPDAEIRYAYGYPIAGADQSGYARALEIAEDADIVILTLGGKHGTCSMASMGEGVDATNINLPECQDAFIRKAAKLGKPLIGVHFDGRPISSDAADAHLDAILEAWNPSEMGAEAVVSTLLGRYNPGGKMPVTTAYTSGQIPIYYNHPHNSAWHQTGSIGFLNYVDMPHTPRYYFGHGLSYTKFEYSNLQLSKDCIMPTESIRIQCDVENTGEYKGDEVVQLYLKDIHASMARPVKELAGFKRITLVPGEKKKVIFEIKASQLAFLDRRMKWKIEKGTIEAEIGGSSEDIRLSGAFEIVENGWVAGRDRAFYADVTVE</sequence>
<reference evidence="4 5" key="1">
    <citation type="submission" date="2015-09" db="EMBL/GenBank/DDBJ databases">
        <authorList>
            <consortium name="Pathogen Informatics"/>
        </authorList>
    </citation>
    <scope>NUCLEOTIDE SEQUENCE [LARGE SCALE GENOMIC DNA]</scope>
    <source>
        <strain evidence="4 5">2789STDY5834885</strain>
    </source>
</reference>
<evidence type="ECO:0000259" key="3">
    <source>
        <dbReference type="SMART" id="SM01217"/>
    </source>
</evidence>
<dbReference type="EC" id="3.2.1.21" evidence="4"/>
<dbReference type="InterPro" id="IPR036962">
    <property type="entry name" value="Glyco_hydro_3_N_sf"/>
</dbReference>
<dbReference type="Pfam" id="PF14310">
    <property type="entry name" value="Fn3-like"/>
    <property type="match status" value="1"/>
</dbReference>
<dbReference type="Gene3D" id="3.40.50.1700">
    <property type="entry name" value="Glycoside hydrolase family 3 C-terminal domain"/>
    <property type="match status" value="1"/>
</dbReference>
<comment type="similarity">
    <text evidence="1">Belongs to the glycosyl hydrolase 3 family.</text>
</comment>
<dbReference type="InterPro" id="IPR026891">
    <property type="entry name" value="Fn3-like"/>
</dbReference>
<evidence type="ECO:0000313" key="5">
    <source>
        <dbReference type="Proteomes" id="UP000095709"/>
    </source>
</evidence>
<dbReference type="InterPro" id="IPR036881">
    <property type="entry name" value="Glyco_hydro_3_C_sf"/>
</dbReference>
<feature type="domain" description="Fibronectin type III-like" evidence="3">
    <location>
        <begin position="723"/>
        <end position="792"/>
    </location>
</feature>
<keyword evidence="4" id="KW-0326">Glycosidase</keyword>
<dbReference type="PANTHER" id="PTHR42715:SF10">
    <property type="entry name" value="BETA-GLUCOSIDASE"/>
    <property type="match status" value="1"/>
</dbReference>
<dbReference type="Proteomes" id="UP000095709">
    <property type="component" value="Unassembled WGS sequence"/>
</dbReference>
<dbReference type="AlphaFoldDB" id="A0A174K6Z3"/>
<evidence type="ECO:0000256" key="1">
    <source>
        <dbReference type="ARBA" id="ARBA00005336"/>
    </source>
</evidence>
<dbReference type="FunFam" id="2.60.40.10:FF:000495">
    <property type="entry name" value="Periplasmic beta-glucosidase"/>
    <property type="match status" value="1"/>
</dbReference>
<evidence type="ECO:0000256" key="2">
    <source>
        <dbReference type="ARBA" id="ARBA00022801"/>
    </source>
</evidence>
<protein>
    <submittedName>
        <fullName evidence="4">Periplasmic beta-glucosidase</fullName>
        <ecNumber evidence="4">3.2.1.21</ecNumber>
    </submittedName>
</protein>